<dbReference type="STRING" id="1724.GCA_001044175_00516"/>
<dbReference type="RefSeq" id="WP_098389227.1">
    <property type="nucleotide sequence ID" value="NZ_LDYE01000011.1"/>
</dbReference>
<accession>A0A2A9DQ81</accession>
<keyword evidence="3" id="KW-1185">Reference proteome</keyword>
<gene>
    <name evidence="2" type="ORF">ATK06_1873</name>
</gene>
<keyword evidence="1" id="KW-0812">Transmembrane</keyword>
<keyword evidence="1" id="KW-0472">Membrane</keyword>
<dbReference type="EMBL" id="PDJF01000001">
    <property type="protein sequence ID" value="PFG28753.1"/>
    <property type="molecule type" value="Genomic_DNA"/>
</dbReference>
<evidence type="ECO:0000256" key="1">
    <source>
        <dbReference type="SAM" id="Phobius"/>
    </source>
</evidence>
<reference evidence="2 3" key="1">
    <citation type="submission" date="2017-10" db="EMBL/GenBank/DDBJ databases">
        <title>Sequencing the genomes of 1000 actinobacteria strains.</title>
        <authorList>
            <person name="Klenk H.-P."/>
        </authorList>
    </citation>
    <scope>NUCLEOTIDE SEQUENCE [LARGE SCALE GENOMIC DNA]</scope>
    <source>
        <strain evidence="2 3">DSM 20688</strain>
    </source>
</reference>
<dbReference type="Proteomes" id="UP000221653">
    <property type="component" value="Unassembled WGS sequence"/>
</dbReference>
<evidence type="ECO:0000313" key="2">
    <source>
        <dbReference type="EMBL" id="PFG28753.1"/>
    </source>
</evidence>
<feature type="transmembrane region" description="Helical" evidence="1">
    <location>
        <begin position="12"/>
        <end position="34"/>
    </location>
</feature>
<evidence type="ECO:0000313" key="3">
    <source>
        <dbReference type="Proteomes" id="UP000221653"/>
    </source>
</evidence>
<proteinExistence type="predicted"/>
<dbReference type="OrthoDB" id="4427980at2"/>
<protein>
    <recommendedName>
        <fullName evidence="4">VWFA domain-containing protein</fullName>
    </recommendedName>
</protein>
<comment type="caution">
    <text evidence="2">The sequence shown here is derived from an EMBL/GenBank/DDBJ whole genome shotgun (WGS) entry which is preliminary data.</text>
</comment>
<evidence type="ECO:0008006" key="4">
    <source>
        <dbReference type="Google" id="ProtNLM"/>
    </source>
</evidence>
<keyword evidence="1" id="KW-1133">Transmembrane helix</keyword>
<dbReference type="AlphaFoldDB" id="A0A2A9DQ81"/>
<name>A0A2A9DQ81_9CORY</name>
<organism evidence="2 3">
    <name type="scientific">Corynebacterium renale</name>
    <dbReference type="NCBI Taxonomy" id="1724"/>
    <lineage>
        <taxon>Bacteria</taxon>
        <taxon>Bacillati</taxon>
        <taxon>Actinomycetota</taxon>
        <taxon>Actinomycetes</taxon>
        <taxon>Mycobacteriales</taxon>
        <taxon>Corynebacteriaceae</taxon>
        <taxon>Corynebacterium</taxon>
    </lineage>
</organism>
<sequence>MSRHRADHSPLRIAPWIFVALVVVAISVTAAWVWDGARERQQASDAAFKNSCPAGTIEIPVAQWRQGAADSVISAFESMGTVRDYCLKPVITDDVQKAAILVAPSLAHTSREAVDSTVVGTTPVFLHEPDTTEAPAAQVVYPVVDLPQASAAAAKALAHSSAEADNLLHRDRFVTAEIARASGRPFVTTDSGQEIPGADIPVSAWALAATSASPESEEILRVSRSLIDALPAESITTEYHQAVPAPSNNPVATLYLIDTSEAAAPWLGSIASGMGTSAAQLEAQGKPIAVWNYSSPLNEGVNKPWRVNTSFGQANAGEIAARWGTGGVPQTRTSLLAAAEAASTYSNETKQPVRVVLVTTGSVPESMSDADFAARFGEVQAMGEVMLDVVHLGSAPVDPVIAESAQSVTQLAANKATPETFARVSGVFGE</sequence>